<dbReference type="Pfam" id="PF00800">
    <property type="entry name" value="PDT"/>
    <property type="match status" value="1"/>
</dbReference>
<reference evidence="12 13" key="1">
    <citation type="submission" date="2017-06" db="EMBL/GenBank/DDBJ databases">
        <authorList>
            <person name="Kim H.J."/>
            <person name="Triplett B.A."/>
        </authorList>
    </citation>
    <scope>NUCLEOTIDE SEQUENCE [LARGE SCALE GENOMIC DNA]</scope>
    <source>
        <strain evidence="12 13">SCA</strain>
    </source>
</reference>
<dbReference type="AlphaFoldDB" id="A0A239HJ90"/>
<evidence type="ECO:0000259" key="10">
    <source>
        <dbReference type="PROSITE" id="PS51171"/>
    </source>
</evidence>
<dbReference type="RefSeq" id="WP_089284230.1">
    <property type="nucleotide sequence ID" value="NZ_FZOJ01000022.1"/>
</dbReference>
<dbReference type="PROSITE" id="PS51671">
    <property type="entry name" value="ACT"/>
    <property type="match status" value="1"/>
</dbReference>
<dbReference type="Pfam" id="PF01842">
    <property type="entry name" value="ACT"/>
    <property type="match status" value="1"/>
</dbReference>
<dbReference type="CDD" id="cd04905">
    <property type="entry name" value="ACT_CM-PDT"/>
    <property type="match status" value="1"/>
</dbReference>
<evidence type="ECO:0000256" key="5">
    <source>
        <dbReference type="ARBA" id="ARBA00023141"/>
    </source>
</evidence>
<feature type="domain" description="Prephenate dehydratase" evidence="10">
    <location>
        <begin position="2"/>
        <end position="178"/>
    </location>
</feature>
<accession>A0A239HJ90</accession>
<dbReference type="SUPFAM" id="SSF53850">
    <property type="entry name" value="Periplasmic binding protein-like II"/>
    <property type="match status" value="1"/>
</dbReference>
<evidence type="ECO:0000259" key="11">
    <source>
        <dbReference type="PROSITE" id="PS51671"/>
    </source>
</evidence>
<keyword evidence="4 9" id="KW-0028">Amino-acid biosynthesis</keyword>
<dbReference type="NCBIfam" id="NF008865">
    <property type="entry name" value="PRK11898.1"/>
    <property type="match status" value="1"/>
</dbReference>
<dbReference type="PANTHER" id="PTHR21022:SF19">
    <property type="entry name" value="PREPHENATE DEHYDRATASE-RELATED"/>
    <property type="match status" value="1"/>
</dbReference>
<dbReference type="Proteomes" id="UP000198304">
    <property type="component" value="Unassembled WGS sequence"/>
</dbReference>
<dbReference type="InterPro" id="IPR001086">
    <property type="entry name" value="Preph_deHydtase"/>
</dbReference>
<evidence type="ECO:0000256" key="9">
    <source>
        <dbReference type="RuleBase" id="RU361254"/>
    </source>
</evidence>
<gene>
    <name evidence="9" type="primary">pheA</name>
    <name evidence="12" type="ORF">SAMN05446037_102232</name>
</gene>
<dbReference type="GO" id="GO:0005737">
    <property type="term" value="C:cytoplasm"/>
    <property type="evidence" value="ECO:0007669"/>
    <property type="project" value="TreeGrafter"/>
</dbReference>
<evidence type="ECO:0000256" key="3">
    <source>
        <dbReference type="ARBA" id="ARBA00021872"/>
    </source>
</evidence>
<dbReference type="EC" id="4.2.1.51" evidence="2 9"/>
<sequence length="273" mass="30797">MELGYLGPEGSYSYIAAKHYLPKGNIIAMKTFRQIITAVEEGSIEAGILPIENSTEGAVTQVMDGLMNTVVSRIQGEMILQVRLNLLSIGENIKELRYVLSHPQPLEQCREFMVNHFPQVVLRPCGSTSEACKIAREKGKEYGAIANSWAAENNGLKILYRDIQDNVNNQTRFVIIGRKDTIPTGRDKTSIAFSFHDDFPGSLYNVLREFAEERINLTRVESRPAKTELGKYIFYVDFEGHKEAIKAKKVLSNIEKMTNKLKIFGSYPIGRVF</sequence>
<dbReference type="PROSITE" id="PS51171">
    <property type="entry name" value="PREPHENATE_DEHYDR_3"/>
    <property type="match status" value="1"/>
</dbReference>
<keyword evidence="13" id="KW-1185">Reference proteome</keyword>
<comment type="catalytic activity">
    <reaction evidence="8 9">
        <text>prephenate + H(+) = 3-phenylpyruvate + CO2 + H2O</text>
        <dbReference type="Rhea" id="RHEA:21648"/>
        <dbReference type="ChEBI" id="CHEBI:15377"/>
        <dbReference type="ChEBI" id="CHEBI:15378"/>
        <dbReference type="ChEBI" id="CHEBI:16526"/>
        <dbReference type="ChEBI" id="CHEBI:18005"/>
        <dbReference type="ChEBI" id="CHEBI:29934"/>
        <dbReference type="EC" id="4.2.1.51"/>
    </reaction>
</comment>
<dbReference type="FunFam" id="3.30.70.260:FF:000012">
    <property type="entry name" value="Prephenate dehydratase"/>
    <property type="match status" value="1"/>
</dbReference>
<evidence type="ECO:0000256" key="2">
    <source>
        <dbReference type="ARBA" id="ARBA00013147"/>
    </source>
</evidence>
<dbReference type="InterPro" id="IPR018528">
    <property type="entry name" value="Preph_deHydtase_CS"/>
</dbReference>
<evidence type="ECO:0000256" key="1">
    <source>
        <dbReference type="ARBA" id="ARBA00004741"/>
    </source>
</evidence>
<dbReference type="GO" id="GO:0004664">
    <property type="term" value="F:prephenate dehydratase activity"/>
    <property type="evidence" value="ECO:0007669"/>
    <property type="project" value="UniProtKB-UniRule"/>
</dbReference>
<dbReference type="EMBL" id="FZOJ01000022">
    <property type="protein sequence ID" value="SNS81417.1"/>
    <property type="molecule type" value="Genomic_DNA"/>
</dbReference>
<dbReference type="SUPFAM" id="SSF55021">
    <property type="entry name" value="ACT-like"/>
    <property type="match status" value="1"/>
</dbReference>
<dbReference type="Gene3D" id="3.40.190.10">
    <property type="entry name" value="Periplasmic binding protein-like II"/>
    <property type="match status" value="2"/>
</dbReference>
<dbReference type="GO" id="GO:0009094">
    <property type="term" value="P:L-phenylalanine biosynthetic process"/>
    <property type="evidence" value="ECO:0007669"/>
    <property type="project" value="UniProtKB-UniPathway"/>
</dbReference>
<evidence type="ECO:0000313" key="13">
    <source>
        <dbReference type="Proteomes" id="UP000198304"/>
    </source>
</evidence>
<name>A0A239HJ90_9FIRM</name>
<dbReference type="Gene3D" id="3.30.70.260">
    <property type="match status" value="1"/>
</dbReference>
<dbReference type="UniPathway" id="UPA00121">
    <property type="reaction ID" value="UER00345"/>
</dbReference>
<organism evidence="12 13">
    <name type="scientific">Anaerovirgula multivorans</name>
    <dbReference type="NCBI Taxonomy" id="312168"/>
    <lineage>
        <taxon>Bacteria</taxon>
        <taxon>Bacillati</taxon>
        <taxon>Bacillota</taxon>
        <taxon>Clostridia</taxon>
        <taxon>Peptostreptococcales</taxon>
        <taxon>Natronincolaceae</taxon>
        <taxon>Anaerovirgula</taxon>
    </lineage>
</organism>
<dbReference type="OrthoDB" id="9802281at2"/>
<evidence type="ECO:0000313" key="12">
    <source>
        <dbReference type="EMBL" id="SNS81417.1"/>
    </source>
</evidence>
<dbReference type="InterPro" id="IPR002912">
    <property type="entry name" value="ACT_dom"/>
</dbReference>
<dbReference type="InterPro" id="IPR045865">
    <property type="entry name" value="ACT-like_dom_sf"/>
</dbReference>
<comment type="pathway">
    <text evidence="1 9">Amino-acid biosynthesis; L-phenylalanine biosynthesis; phenylpyruvate from prephenate: step 1/1.</text>
</comment>
<feature type="domain" description="ACT" evidence="11">
    <location>
        <begin position="191"/>
        <end position="268"/>
    </location>
</feature>
<keyword evidence="5 9" id="KW-0057">Aromatic amino acid biosynthesis</keyword>
<keyword evidence="6 9" id="KW-0584">Phenylalanine biosynthesis</keyword>
<keyword evidence="7 9" id="KW-0456">Lyase</keyword>
<dbReference type="PROSITE" id="PS00858">
    <property type="entry name" value="PREPHENATE_DEHYDR_2"/>
    <property type="match status" value="1"/>
</dbReference>
<evidence type="ECO:0000256" key="6">
    <source>
        <dbReference type="ARBA" id="ARBA00023222"/>
    </source>
</evidence>
<evidence type="ECO:0000256" key="7">
    <source>
        <dbReference type="ARBA" id="ARBA00023239"/>
    </source>
</evidence>
<evidence type="ECO:0000256" key="4">
    <source>
        <dbReference type="ARBA" id="ARBA00022605"/>
    </source>
</evidence>
<proteinExistence type="predicted"/>
<evidence type="ECO:0000256" key="8">
    <source>
        <dbReference type="ARBA" id="ARBA00047848"/>
    </source>
</evidence>
<dbReference type="PANTHER" id="PTHR21022">
    <property type="entry name" value="PREPHENATE DEHYDRATASE P PROTEIN"/>
    <property type="match status" value="1"/>
</dbReference>
<protein>
    <recommendedName>
        <fullName evidence="3 9">Prephenate dehydratase</fullName>
        <shortName evidence="9">PDT</shortName>
        <ecNumber evidence="2 9">4.2.1.51</ecNumber>
    </recommendedName>
</protein>